<dbReference type="InterPro" id="IPR008972">
    <property type="entry name" value="Cupredoxin"/>
</dbReference>
<gene>
    <name evidence="5" type="ORF">PXEA_LOCUS29094</name>
</gene>
<dbReference type="Gene3D" id="2.60.40.420">
    <property type="entry name" value="Cupredoxins - blue copper proteins"/>
    <property type="match status" value="1"/>
</dbReference>
<sequence length="141" mass="15538">MKKAFSRGTGIFIVILVGLNLAVLRDMVKGADVEYNKTNIVNITDKTDFGVSFDSYIMGLVKTVDRELEFFIDVVPGRIKMVCLNCDSVGVFFGYCSEFCGSGHSYKRIIDVVPGRIKMVCLNCDSVVNFVGQVTPISGLF</sequence>
<dbReference type="OrthoDB" id="539285at2759"/>
<evidence type="ECO:0000313" key="5">
    <source>
        <dbReference type="EMBL" id="VEL35654.1"/>
    </source>
</evidence>
<evidence type="ECO:0000259" key="4">
    <source>
        <dbReference type="Pfam" id="PF00116"/>
    </source>
</evidence>
<dbReference type="EMBL" id="CAAALY010250346">
    <property type="protein sequence ID" value="VEL35654.1"/>
    <property type="molecule type" value="Genomic_DNA"/>
</dbReference>
<keyword evidence="2" id="KW-0460">Magnesium</keyword>
<name>A0A3S5BR38_9PLAT</name>
<evidence type="ECO:0000256" key="1">
    <source>
        <dbReference type="ARBA" id="ARBA00001935"/>
    </source>
</evidence>
<feature type="domain" description="Cytochrome oxidase subunit II copper A binding" evidence="4">
    <location>
        <begin position="71"/>
        <end position="109"/>
    </location>
</feature>
<comment type="cofactor">
    <cofactor evidence="1">
        <name>Cu cation</name>
        <dbReference type="ChEBI" id="CHEBI:23378"/>
    </cofactor>
</comment>
<organism evidence="5 6">
    <name type="scientific">Protopolystoma xenopodis</name>
    <dbReference type="NCBI Taxonomy" id="117903"/>
    <lineage>
        <taxon>Eukaryota</taxon>
        <taxon>Metazoa</taxon>
        <taxon>Spiralia</taxon>
        <taxon>Lophotrochozoa</taxon>
        <taxon>Platyhelminthes</taxon>
        <taxon>Monogenea</taxon>
        <taxon>Polyopisthocotylea</taxon>
        <taxon>Polystomatidea</taxon>
        <taxon>Polystomatidae</taxon>
        <taxon>Protopolystoma</taxon>
    </lineage>
</organism>
<dbReference type="GO" id="GO:0005507">
    <property type="term" value="F:copper ion binding"/>
    <property type="evidence" value="ECO:0007669"/>
    <property type="project" value="InterPro"/>
</dbReference>
<proteinExistence type="predicted"/>
<comment type="catalytic activity">
    <reaction evidence="3">
        <text>4 Fe(II)-[cytochrome c] + O2 + 8 H(+)(in) = 4 Fe(III)-[cytochrome c] + 2 H2O + 4 H(+)(out)</text>
        <dbReference type="Rhea" id="RHEA:11436"/>
        <dbReference type="Rhea" id="RHEA-COMP:10350"/>
        <dbReference type="Rhea" id="RHEA-COMP:14399"/>
        <dbReference type="ChEBI" id="CHEBI:15377"/>
        <dbReference type="ChEBI" id="CHEBI:15378"/>
        <dbReference type="ChEBI" id="CHEBI:15379"/>
        <dbReference type="ChEBI" id="CHEBI:29033"/>
        <dbReference type="ChEBI" id="CHEBI:29034"/>
        <dbReference type="EC" id="7.1.1.9"/>
    </reaction>
    <physiologicalReaction direction="left-to-right" evidence="3">
        <dbReference type="Rhea" id="RHEA:11437"/>
    </physiologicalReaction>
</comment>
<dbReference type="InterPro" id="IPR002429">
    <property type="entry name" value="CcO_II-like_C"/>
</dbReference>
<dbReference type="Proteomes" id="UP000784294">
    <property type="component" value="Unassembled WGS sequence"/>
</dbReference>
<reference evidence="5" key="1">
    <citation type="submission" date="2018-11" db="EMBL/GenBank/DDBJ databases">
        <authorList>
            <consortium name="Pathogen Informatics"/>
        </authorList>
    </citation>
    <scope>NUCLEOTIDE SEQUENCE</scope>
</reference>
<evidence type="ECO:0000256" key="2">
    <source>
        <dbReference type="ARBA" id="ARBA00022842"/>
    </source>
</evidence>
<dbReference type="SUPFAM" id="SSF49503">
    <property type="entry name" value="Cupredoxins"/>
    <property type="match status" value="1"/>
</dbReference>
<accession>A0A3S5BR38</accession>
<evidence type="ECO:0000313" key="6">
    <source>
        <dbReference type="Proteomes" id="UP000784294"/>
    </source>
</evidence>
<protein>
    <recommendedName>
        <fullName evidence="4">Cytochrome oxidase subunit II copper A binding domain-containing protein</fullName>
    </recommendedName>
</protein>
<keyword evidence="6" id="KW-1185">Reference proteome</keyword>
<dbReference type="GO" id="GO:0016020">
    <property type="term" value="C:membrane"/>
    <property type="evidence" value="ECO:0007669"/>
    <property type="project" value="InterPro"/>
</dbReference>
<comment type="caution">
    <text evidence="5">The sequence shown here is derived from an EMBL/GenBank/DDBJ whole genome shotgun (WGS) entry which is preliminary data.</text>
</comment>
<evidence type="ECO:0000256" key="3">
    <source>
        <dbReference type="ARBA" id="ARBA00049512"/>
    </source>
</evidence>
<dbReference type="GO" id="GO:0004129">
    <property type="term" value="F:cytochrome-c oxidase activity"/>
    <property type="evidence" value="ECO:0007669"/>
    <property type="project" value="UniProtKB-EC"/>
</dbReference>
<dbReference type="AlphaFoldDB" id="A0A3S5BR38"/>
<dbReference type="Pfam" id="PF00116">
    <property type="entry name" value="COX2"/>
    <property type="match status" value="1"/>
</dbReference>